<evidence type="ECO:0000313" key="15">
    <source>
        <dbReference type="EMBL" id="RFA38204.1"/>
    </source>
</evidence>
<dbReference type="SMART" id="SM00091">
    <property type="entry name" value="PAS"/>
    <property type="match status" value="1"/>
</dbReference>
<evidence type="ECO:0000256" key="1">
    <source>
        <dbReference type="ARBA" id="ARBA00000085"/>
    </source>
</evidence>
<evidence type="ECO:0000256" key="11">
    <source>
        <dbReference type="ARBA" id="ARBA00023136"/>
    </source>
</evidence>
<evidence type="ECO:0000256" key="7">
    <source>
        <dbReference type="ARBA" id="ARBA00022777"/>
    </source>
</evidence>
<dbReference type="Gene3D" id="1.10.287.130">
    <property type="match status" value="1"/>
</dbReference>
<comment type="subcellular location">
    <subcellularLocation>
        <location evidence="2">Membrane</location>
        <topology evidence="2">Multi-pass membrane protein</topology>
    </subcellularLocation>
</comment>
<comment type="catalytic activity">
    <reaction evidence="1">
        <text>ATP + protein L-histidine = ADP + protein N-phospho-L-histidine.</text>
        <dbReference type="EC" id="2.7.13.3"/>
    </reaction>
</comment>
<dbReference type="InterPro" id="IPR000014">
    <property type="entry name" value="PAS"/>
</dbReference>
<dbReference type="PROSITE" id="PS50112">
    <property type="entry name" value="PAS"/>
    <property type="match status" value="1"/>
</dbReference>
<evidence type="ECO:0000256" key="3">
    <source>
        <dbReference type="ARBA" id="ARBA00012438"/>
    </source>
</evidence>
<dbReference type="CDD" id="cd00082">
    <property type="entry name" value="HisKA"/>
    <property type="match status" value="1"/>
</dbReference>
<dbReference type="InterPro" id="IPR050351">
    <property type="entry name" value="BphY/WalK/GraS-like"/>
</dbReference>
<dbReference type="PANTHER" id="PTHR42878">
    <property type="entry name" value="TWO-COMPONENT HISTIDINE KINASE"/>
    <property type="match status" value="1"/>
</dbReference>
<evidence type="ECO:0000259" key="12">
    <source>
        <dbReference type="PROSITE" id="PS50109"/>
    </source>
</evidence>
<proteinExistence type="predicted"/>
<dbReference type="EMBL" id="NFZW01000004">
    <property type="protein sequence ID" value="RFA38204.1"/>
    <property type="molecule type" value="Genomic_DNA"/>
</dbReference>
<protein>
    <recommendedName>
        <fullName evidence="3">histidine kinase</fullName>
        <ecNumber evidence="3">2.7.13.3</ecNumber>
    </recommendedName>
</protein>
<evidence type="ECO:0000313" key="16">
    <source>
        <dbReference type="Proteomes" id="UP000256763"/>
    </source>
</evidence>
<dbReference type="AlphaFoldDB" id="A0A3E0WZC6"/>
<dbReference type="GO" id="GO:0006355">
    <property type="term" value="P:regulation of DNA-templated transcription"/>
    <property type="evidence" value="ECO:0007669"/>
    <property type="project" value="InterPro"/>
</dbReference>
<dbReference type="Gene3D" id="3.30.450.20">
    <property type="entry name" value="PAS domain"/>
    <property type="match status" value="1"/>
</dbReference>
<dbReference type="InterPro" id="IPR013767">
    <property type="entry name" value="PAS_fold"/>
</dbReference>
<dbReference type="InterPro" id="IPR036097">
    <property type="entry name" value="HisK_dim/P_sf"/>
</dbReference>
<keyword evidence="4" id="KW-0808">Transferase</keyword>
<reference evidence="16" key="1">
    <citation type="submission" date="2017-05" db="EMBL/GenBank/DDBJ databases">
        <authorList>
            <person name="Sharma S."/>
            <person name="Sidhu C."/>
            <person name="Pinnaka A.K."/>
        </authorList>
    </citation>
    <scope>NUCLEOTIDE SEQUENCE [LARGE SCALE GENOMIC DNA]</scope>
    <source>
        <strain evidence="16">AK93</strain>
    </source>
</reference>
<dbReference type="OrthoDB" id="6017161at2"/>
<dbReference type="SMART" id="SM00065">
    <property type="entry name" value="GAF"/>
    <property type="match status" value="1"/>
</dbReference>
<keyword evidence="11" id="KW-0472">Membrane</keyword>
<feature type="domain" description="PAS" evidence="13">
    <location>
        <begin position="370"/>
        <end position="423"/>
    </location>
</feature>
<evidence type="ECO:0000256" key="5">
    <source>
        <dbReference type="ARBA" id="ARBA00022692"/>
    </source>
</evidence>
<dbReference type="EC" id="2.7.13.3" evidence="3"/>
<evidence type="ECO:0000256" key="4">
    <source>
        <dbReference type="ARBA" id="ARBA00022679"/>
    </source>
</evidence>
<keyword evidence="7" id="KW-0418">Kinase</keyword>
<dbReference type="NCBIfam" id="TIGR00229">
    <property type="entry name" value="sensory_box"/>
    <property type="match status" value="1"/>
</dbReference>
<dbReference type="SUPFAM" id="SSF47384">
    <property type="entry name" value="Homodimeric domain of signal transducing histidine kinase"/>
    <property type="match status" value="1"/>
</dbReference>
<name>A0A3E0WZC6_9GAMM</name>
<dbReference type="GO" id="GO:0000155">
    <property type="term" value="F:phosphorelay sensor kinase activity"/>
    <property type="evidence" value="ECO:0007669"/>
    <property type="project" value="InterPro"/>
</dbReference>
<comment type="caution">
    <text evidence="15">The sequence shown here is derived from an EMBL/GenBank/DDBJ whole genome shotgun (WGS) entry which is preliminary data.</text>
</comment>
<dbReference type="PROSITE" id="PS50113">
    <property type="entry name" value="PAC"/>
    <property type="match status" value="1"/>
</dbReference>
<keyword evidence="6" id="KW-0547">Nucleotide-binding</keyword>
<dbReference type="Proteomes" id="UP000256763">
    <property type="component" value="Unassembled WGS sequence"/>
</dbReference>
<dbReference type="Pfam" id="PF00989">
    <property type="entry name" value="PAS"/>
    <property type="match status" value="1"/>
</dbReference>
<dbReference type="InterPro" id="IPR029016">
    <property type="entry name" value="GAF-like_dom_sf"/>
</dbReference>
<dbReference type="CDD" id="cd00130">
    <property type="entry name" value="PAS"/>
    <property type="match status" value="1"/>
</dbReference>
<dbReference type="InterPro" id="IPR035965">
    <property type="entry name" value="PAS-like_dom_sf"/>
</dbReference>
<dbReference type="GO" id="GO:0030295">
    <property type="term" value="F:protein kinase activator activity"/>
    <property type="evidence" value="ECO:0007669"/>
    <property type="project" value="TreeGrafter"/>
</dbReference>
<evidence type="ECO:0000256" key="2">
    <source>
        <dbReference type="ARBA" id="ARBA00004141"/>
    </source>
</evidence>
<feature type="domain" description="Histidine kinase" evidence="12">
    <location>
        <begin position="519"/>
        <end position="611"/>
    </location>
</feature>
<dbReference type="Pfam" id="PF00512">
    <property type="entry name" value="HisKA"/>
    <property type="match status" value="1"/>
</dbReference>
<dbReference type="InterPro" id="IPR003661">
    <property type="entry name" value="HisK_dim/P_dom"/>
</dbReference>
<dbReference type="PANTHER" id="PTHR42878:SF7">
    <property type="entry name" value="SENSOR HISTIDINE KINASE GLRK"/>
    <property type="match status" value="1"/>
</dbReference>
<accession>A0A3E0WZC6</accession>
<keyword evidence="5" id="KW-0812">Transmembrane</keyword>
<dbReference type="GO" id="GO:0005524">
    <property type="term" value="F:ATP binding"/>
    <property type="evidence" value="ECO:0007669"/>
    <property type="project" value="UniProtKB-KW"/>
</dbReference>
<dbReference type="InterPro" id="IPR000700">
    <property type="entry name" value="PAS-assoc_C"/>
</dbReference>
<dbReference type="Pfam" id="PF13185">
    <property type="entry name" value="GAF_2"/>
    <property type="match status" value="1"/>
</dbReference>
<sequence length="611" mass="68275">MSLYAMSDWRVIAQYRVGMRAEFLTTVPILGARALSERKRLFNARCSLPSSFPRGSVMPTVGDYIERNRERLVAQYAEEVGQLPSARGLSYNEVIDTLPEFLDTLVKISHTGKREGLSEIALRLEETHLNLRLRLGFKLEEVTKEFVLLSRIIAELWQQRPLKERPAPEDVQLLTDQLQVFIDKAVEVFSGYSREEYQAEKHYLHRLNKLSTRLTEDPPSLATLGARLEPLVEVVQEAVQAAGAALFLADDKGQWLSAPTTCGLAAEPDQPVSLASSTFVAEIAAEESPVYLPDARYADNRVSAQARQSGLNSLLGLRLYPHGKLLGVLYVGTPHVQLFEPRTKRQLHMLVDYLAGVIERARLLAEVQQGRNRLQLLLDSAGEGIYGIDGEGRCTFANPACVKLLGYDSSADLIGQFMHDLIHHTKENGEPYPAEECPLLQTARQGKPFRSEAELLWRADGTSFYADQRASPMYEEGRLIAAVVTFVDVSARRRAEAERQALLEQTRQAVSAREETVRIVSHDLRSPLSAIQLSAGLLIRDSASYEQGHRVRRQAKLIQQSTHRMQRLIDDLTDFGNIEAGTLAISLAPHDPSALVHEATEELREAAEKKV</sequence>
<dbReference type="GO" id="GO:0016020">
    <property type="term" value="C:membrane"/>
    <property type="evidence" value="ECO:0007669"/>
    <property type="project" value="UniProtKB-SubCell"/>
</dbReference>
<evidence type="ECO:0000259" key="14">
    <source>
        <dbReference type="PROSITE" id="PS50113"/>
    </source>
</evidence>
<feature type="domain" description="PAC" evidence="14">
    <location>
        <begin position="449"/>
        <end position="501"/>
    </location>
</feature>
<gene>
    <name evidence="15" type="ORF">CAL65_05000</name>
</gene>
<dbReference type="Gene3D" id="3.30.450.40">
    <property type="match status" value="1"/>
</dbReference>
<dbReference type="SMART" id="SM00388">
    <property type="entry name" value="HisKA"/>
    <property type="match status" value="1"/>
</dbReference>
<keyword evidence="9" id="KW-1133">Transmembrane helix</keyword>
<keyword evidence="8" id="KW-0067">ATP-binding</keyword>
<evidence type="ECO:0000256" key="9">
    <source>
        <dbReference type="ARBA" id="ARBA00022989"/>
    </source>
</evidence>
<evidence type="ECO:0000256" key="6">
    <source>
        <dbReference type="ARBA" id="ARBA00022741"/>
    </source>
</evidence>
<dbReference type="PROSITE" id="PS50109">
    <property type="entry name" value="HIS_KIN"/>
    <property type="match status" value="1"/>
</dbReference>
<evidence type="ECO:0000256" key="10">
    <source>
        <dbReference type="ARBA" id="ARBA00023012"/>
    </source>
</evidence>
<dbReference type="GO" id="GO:0000156">
    <property type="term" value="F:phosphorelay response regulator activity"/>
    <property type="evidence" value="ECO:0007669"/>
    <property type="project" value="TreeGrafter"/>
</dbReference>
<dbReference type="InterPro" id="IPR003018">
    <property type="entry name" value="GAF"/>
</dbReference>
<dbReference type="SUPFAM" id="SSF55785">
    <property type="entry name" value="PYP-like sensor domain (PAS domain)"/>
    <property type="match status" value="1"/>
</dbReference>
<evidence type="ECO:0000259" key="13">
    <source>
        <dbReference type="PROSITE" id="PS50112"/>
    </source>
</evidence>
<keyword evidence="10" id="KW-0902">Two-component regulatory system</keyword>
<dbReference type="GO" id="GO:0007234">
    <property type="term" value="P:osmosensory signaling via phosphorelay pathway"/>
    <property type="evidence" value="ECO:0007669"/>
    <property type="project" value="TreeGrafter"/>
</dbReference>
<dbReference type="SUPFAM" id="SSF55781">
    <property type="entry name" value="GAF domain-like"/>
    <property type="match status" value="1"/>
</dbReference>
<keyword evidence="16" id="KW-1185">Reference proteome</keyword>
<evidence type="ECO:0000256" key="8">
    <source>
        <dbReference type="ARBA" id="ARBA00022840"/>
    </source>
</evidence>
<organism evidence="15 16">
    <name type="scientific">Alkalilimnicola ehrlichii</name>
    <dbReference type="NCBI Taxonomy" id="351052"/>
    <lineage>
        <taxon>Bacteria</taxon>
        <taxon>Pseudomonadati</taxon>
        <taxon>Pseudomonadota</taxon>
        <taxon>Gammaproteobacteria</taxon>
        <taxon>Chromatiales</taxon>
        <taxon>Ectothiorhodospiraceae</taxon>
        <taxon>Alkalilimnicola</taxon>
    </lineage>
</organism>
<dbReference type="InterPro" id="IPR005467">
    <property type="entry name" value="His_kinase_dom"/>
</dbReference>